<dbReference type="Proteomes" id="UP001163603">
    <property type="component" value="Chromosome 7"/>
</dbReference>
<dbReference type="EMBL" id="CM047742">
    <property type="protein sequence ID" value="KAJ0034389.1"/>
    <property type="molecule type" value="Genomic_DNA"/>
</dbReference>
<evidence type="ECO:0000313" key="1">
    <source>
        <dbReference type="EMBL" id="KAJ0034389.1"/>
    </source>
</evidence>
<keyword evidence="2" id="KW-1185">Reference proteome</keyword>
<proteinExistence type="predicted"/>
<name>A0ACC0YEI2_9ROSI</name>
<protein>
    <submittedName>
        <fullName evidence="1">Uncharacterized protein</fullName>
    </submittedName>
</protein>
<evidence type="ECO:0000313" key="2">
    <source>
        <dbReference type="Proteomes" id="UP001163603"/>
    </source>
</evidence>
<sequence>MTANKMAKEVRIFFSKSNHIAFSIKIAHKMKKIKETLESIYNARPPYLNVRIVDEKEVVNLERETHSFVHTEKVIERGDEKNNLMQLLLDSKDDENVSVISIFGLGGLINYRKNHKICN</sequence>
<gene>
    <name evidence="1" type="ORF">Pint_26280</name>
</gene>
<accession>A0ACC0YEI2</accession>
<comment type="caution">
    <text evidence="1">The sequence shown here is derived from an EMBL/GenBank/DDBJ whole genome shotgun (WGS) entry which is preliminary data.</text>
</comment>
<reference evidence="2" key="1">
    <citation type="journal article" date="2023" name="G3 (Bethesda)">
        <title>Genome assembly and association tests identify interacting loci associated with vigor, precocity, and sex in interspecific pistachio rootstocks.</title>
        <authorList>
            <person name="Palmer W."/>
            <person name="Jacygrad E."/>
            <person name="Sagayaradj S."/>
            <person name="Cavanaugh K."/>
            <person name="Han R."/>
            <person name="Bertier L."/>
            <person name="Beede B."/>
            <person name="Kafkas S."/>
            <person name="Golino D."/>
            <person name="Preece J."/>
            <person name="Michelmore R."/>
        </authorList>
    </citation>
    <scope>NUCLEOTIDE SEQUENCE [LARGE SCALE GENOMIC DNA]</scope>
</reference>
<organism evidence="1 2">
    <name type="scientific">Pistacia integerrima</name>
    <dbReference type="NCBI Taxonomy" id="434235"/>
    <lineage>
        <taxon>Eukaryota</taxon>
        <taxon>Viridiplantae</taxon>
        <taxon>Streptophyta</taxon>
        <taxon>Embryophyta</taxon>
        <taxon>Tracheophyta</taxon>
        <taxon>Spermatophyta</taxon>
        <taxon>Magnoliopsida</taxon>
        <taxon>eudicotyledons</taxon>
        <taxon>Gunneridae</taxon>
        <taxon>Pentapetalae</taxon>
        <taxon>rosids</taxon>
        <taxon>malvids</taxon>
        <taxon>Sapindales</taxon>
        <taxon>Anacardiaceae</taxon>
        <taxon>Pistacia</taxon>
    </lineage>
</organism>